<dbReference type="OrthoDB" id="9794577at2"/>
<dbReference type="eggNOG" id="COG0489">
    <property type="taxonomic scope" value="Bacteria"/>
</dbReference>
<feature type="domain" description="AAA" evidence="9">
    <location>
        <begin position="58"/>
        <end position="176"/>
    </location>
</feature>
<organism evidence="10 11">
    <name type="scientific">Bacillus zhangzhouensis</name>
    <dbReference type="NCBI Taxonomy" id="1178540"/>
    <lineage>
        <taxon>Bacteria</taxon>
        <taxon>Bacillati</taxon>
        <taxon>Bacillota</taxon>
        <taxon>Bacilli</taxon>
        <taxon>Bacillales</taxon>
        <taxon>Bacillaceae</taxon>
        <taxon>Bacillus</taxon>
    </lineage>
</organism>
<dbReference type="InterPro" id="IPR027417">
    <property type="entry name" value="P-loop_NTPase"/>
</dbReference>
<evidence type="ECO:0000313" key="10">
    <source>
        <dbReference type="EMBL" id="KEP28063.1"/>
    </source>
</evidence>
<dbReference type="InterPro" id="IPR005702">
    <property type="entry name" value="Wzc-like_C"/>
</dbReference>
<proteinExistence type="inferred from homology"/>
<protein>
    <recommendedName>
        <fullName evidence="2">non-specific protein-tyrosine kinase</fullName>
        <ecNumber evidence="2">2.7.10.2</ecNumber>
    </recommendedName>
</protein>
<dbReference type="AlphaFoldDB" id="A0A081LFN7"/>
<name>A0A081LFN7_9BACI</name>
<dbReference type="GO" id="GO:0004715">
    <property type="term" value="F:non-membrane spanning protein tyrosine kinase activity"/>
    <property type="evidence" value="ECO:0007669"/>
    <property type="project" value="UniProtKB-EC"/>
</dbReference>
<keyword evidence="4" id="KW-0547">Nucleotide-binding</keyword>
<dbReference type="PANTHER" id="PTHR32309">
    <property type="entry name" value="TYROSINE-PROTEIN KINASE"/>
    <property type="match status" value="1"/>
</dbReference>
<keyword evidence="11" id="KW-1185">Reference proteome</keyword>
<dbReference type="GO" id="GO:0005886">
    <property type="term" value="C:plasma membrane"/>
    <property type="evidence" value="ECO:0007669"/>
    <property type="project" value="UniProtKB-ARBA"/>
</dbReference>
<evidence type="ECO:0000256" key="6">
    <source>
        <dbReference type="ARBA" id="ARBA00022840"/>
    </source>
</evidence>
<reference evidence="10 11" key="1">
    <citation type="submission" date="2012-09" db="EMBL/GenBank/DDBJ databases">
        <title>Genome Sequence of Bacillus sp. DW5-4.</title>
        <authorList>
            <person name="Lai Q."/>
            <person name="Liu Y."/>
            <person name="Shao Z."/>
        </authorList>
    </citation>
    <scope>NUCLEOTIDE SEQUENCE [LARGE SCALE GENOMIC DNA]</scope>
    <source>
        <strain evidence="10 11">DW5-4</strain>
    </source>
</reference>
<evidence type="ECO:0000256" key="2">
    <source>
        <dbReference type="ARBA" id="ARBA00011903"/>
    </source>
</evidence>
<evidence type="ECO:0000256" key="4">
    <source>
        <dbReference type="ARBA" id="ARBA00022741"/>
    </source>
</evidence>
<dbReference type="GO" id="GO:0042802">
    <property type="term" value="F:identical protein binding"/>
    <property type="evidence" value="ECO:0007669"/>
    <property type="project" value="UniProtKB-ARBA"/>
</dbReference>
<dbReference type="SUPFAM" id="SSF52540">
    <property type="entry name" value="P-loop containing nucleoside triphosphate hydrolases"/>
    <property type="match status" value="1"/>
</dbReference>
<evidence type="ECO:0000256" key="1">
    <source>
        <dbReference type="ARBA" id="ARBA00007316"/>
    </source>
</evidence>
<keyword evidence="6" id="KW-0067">ATP-binding</keyword>
<dbReference type="EMBL" id="JOTP01000001">
    <property type="protein sequence ID" value="KEP28063.1"/>
    <property type="molecule type" value="Genomic_DNA"/>
</dbReference>
<evidence type="ECO:0000256" key="5">
    <source>
        <dbReference type="ARBA" id="ARBA00022777"/>
    </source>
</evidence>
<evidence type="ECO:0000313" key="11">
    <source>
        <dbReference type="Proteomes" id="UP000028091"/>
    </source>
</evidence>
<evidence type="ECO:0000256" key="3">
    <source>
        <dbReference type="ARBA" id="ARBA00022679"/>
    </source>
</evidence>
<keyword evidence="5 10" id="KW-0418">Kinase</keyword>
<keyword evidence="3" id="KW-0808">Transferase</keyword>
<dbReference type="FunFam" id="3.40.50.300:FF:000527">
    <property type="entry name" value="Tyrosine-protein kinase etk"/>
    <property type="match status" value="1"/>
</dbReference>
<accession>A0A081LFN7</accession>
<dbReference type="Pfam" id="PF13614">
    <property type="entry name" value="AAA_31"/>
    <property type="match status" value="1"/>
</dbReference>
<comment type="similarity">
    <text evidence="1">Belongs to the CpsD/CapB family.</text>
</comment>
<dbReference type="PANTHER" id="PTHR32309:SF13">
    <property type="entry name" value="FERRIC ENTEROBACTIN TRANSPORT PROTEIN FEPE"/>
    <property type="match status" value="1"/>
</dbReference>
<keyword evidence="7" id="KW-0829">Tyrosine-protein kinase</keyword>
<evidence type="ECO:0000256" key="7">
    <source>
        <dbReference type="ARBA" id="ARBA00023137"/>
    </source>
</evidence>
<dbReference type="NCBIfam" id="TIGR01007">
    <property type="entry name" value="eps_fam"/>
    <property type="match status" value="1"/>
</dbReference>
<dbReference type="InterPro" id="IPR050445">
    <property type="entry name" value="Bact_polysacc_biosynth/exp"/>
</dbReference>
<comment type="caution">
    <text evidence="10">The sequence shown here is derived from an EMBL/GenBank/DDBJ whole genome shotgun (WGS) entry which is preliminary data.</text>
</comment>
<gene>
    <name evidence="10" type="ORF">BA70_00290</name>
</gene>
<evidence type="ECO:0000259" key="9">
    <source>
        <dbReference type="Pfam" id="PF13614"/>
    </source>
</evidence>
<dbReference type="EC" id="2.7.10.2" evidence="2"/>
<dbReference type="Proteomes" id="UP000028091">
    <property type="component" value="Unassembled WGS sequence"/>
</dbReference>
<sequence>MIFKRKKREKRDLSCISVLNPHSVIAEQFRTIRTNIEFTSIQTRLKSILVTSSLPKEGKSFTAANLAAVFAQQKKRVLLMDADLRKPAVHEYFDLSHHTGLTNVLLNNCSLEEAILPTPIEHLELLPSGTIPPNPAELLSSSVMKQLFYEIEQQYDMVIVDSAPLLPVADAKILANRTDGSILVVLSGKTKIAAVKKSKEVLEGTTGKLLGAMLNGKKEKKGRLYMY</sequence>
<dbReference type="GO" id="GO:0005524">
    <property type="term" value="F:ATP binding"/>
    <property type="evidence" value="ECO:0007669"/>
    <property type="project" value="UniProtKB-KW"/>
</dbReference>
<dbReference type="InterPro" id="IPR025669">
    <property type="entry name" value="AAA_dom"/>
</dbReference>
<dbReference type="RefSeq" id="WP_034316653.1">
    <property type="nucleotide sequence ID" value="NZ_JAVIKA010000004.1"/>
</dbReference>
<dbReference type="Gene3D" id="3.40.50.300">
    <property type="entry name" value="P-loop containing nucleotide triphosphate hydrolases"/>
    <property type="match status" value="1"/>
</dbReference>
<dbReference type="CDD" id="cd05387">
    <property type="entry name" value="BY-kinase"/>
    <property type="match status" value="1"/>
</dbReference>
<comment type="catalytic activity">
    <reaction evidence="8">
        <text>L-tyrosyl-[protein] + ATP = O-phospho-L-tyrosyl-[protein] + ADP + H(+)</text>
        <dbReference type="Rhea" id="RHEA:10596"/>
        <dbReference type="Rhea" id="RHEA-COMP:10136"/>
        <dbReference type="Rhea" id="RHEA-COMP:20101"/>
        <dbReference type="ChEBI" id="CHEBI:15378"/>
        <dbReference type="ChEBI" id="CHEBI:30616"/>
        <dbReference type="ChEBI" id="CHEBI:46858"/>
        <dbReference type="ChEBI" id="CHEBI:61978"/>
        <dbReference type="ChEBI" id="CHEBI:456216"/>
        <dbReference type="EC" id="2.7.10.2"/>
    </reaction>
</comment>
<evidence type="ECO:0000256" key="8">
    <source>
        <dbReference type="ARBA" id="ARBA00051245"/>
    </source>
</evidence>